<name>A0ABP9YLI5_9FUNG</name>
<dbReference type="EMBL" id="BAABUK010000002">
    <property type="protein sequence ID" value="GAA5807715.1"/>
    <property type="molecule type" value="Genomic_DNA"/>
</dbReference>
<sequence length="292" mass="33355">MIDMNRSDIQNSLGRTAEIGSPLKRESTGRPTNLNDYTSRHLELYNLEGKSSKDRMAKAQQVLEGVRTYIHHLHLSLLGQRNIAKKVEEFLPLVFESFNELTKLTVRGGQLSGALRKKIKKRIGVTELTFNKVCIDPVYLPATMRLFPYLRLFQLDNCQFLGDESTDSVSTIQLNMSETPFDTTEVSFKDIGMPGVSRNKTGEFGIPVVSITKNDVWITVNFHRAKMTKYYYADISGGDMRTATIAEYKEYSNKAQITERYRLNTFIFNVKALQTLRFVTPTKYFSCEIGKN</sequence>
<evidence type="ECO:0000313" key="2">
    <source>
        <dbReference type="EMBL" id="GAA5807715.1"/>
    </source>
</evidence>
<dbReference type="SUPFAM" id="SSF52047">
    <property type="entry name" value="RNI-like"/>
    <property type="match status" value="1"/>
</dbReference>
<accession>A0ABP9YLI5</accession>
<comment type="caution">
    <text evidence="2">The sequence shown here is derived from an EMBL/GenBank/DDBJ whole genome shotgun (WGS) entry which is preliminary data.</text>
</comment>
<feature type="region of interest" description="Disordered" evidence="1">
    <location>
        <begin position="13"/>
        <end position="36"/>
    </location>
</feature>
<evidence type="ECO:0000256" key="1">
    <source>
        <dbReference type="SAM" id="MobiDB-lite"/>
    </source>
</evidence>
<gene>
    <name evidence="2" type="ORF">MFLAVUS_001089</name>
</gene>
<protein>
    <submittedName>
        <fullName evidence="2">Uncharacterized protein</fullName>
    </submittedName>
</protein>
<evidence type="ECO:0000313" key="3">
    <source>
        <dbReference type="Proteomes" id="UP001473302"/>
    </source>
</evidence>
<proteinExistence type="predicted"/>
<organism evidence="2 3">
    <name type="scientific">Mucor flavus</name>
    <dbReference type="NCBI Taxonomy" id="439312"/>
    <lineage>
        <taxon>Eukaryota</taxon>
        <taxon>Fungi</taxon>
        <taxon>Fungi incertae sedis</taxon>
        <taxon>Mucoromycota</taxon>
        <taxon>Mucoromycotina</taxon>
        <taxon>Mucoromycetes</taxon>
        <taxon>Mucorales</taxon>
        <taxon>Mucorineae</taxon>
        <taxon>Mucoraceae</taxon>
        <taxon>Mucor</taxon>
    </lineage>
</organism>
<dbReference type="Proteomes" id="UP001473302">
    <property type="component" value="Unassembled WGS sequence"/>
</dbReference>
<keyword evidence="3" id="KW-1185">Reference proteome</keyword>
<reference evidence="2 3" key="1">
    <citation type="submission" date="2024-04" db="EMBL/GenBank/DDBJ databases">
        <title>genome sequences of Mucor flavus KT1a and Helicostylum pulchrum KT1b strains isolated from the surface of a dry-aged beef.</title>
        <authorList>
            <person name="Toyotome T."/>
            <person name="Hosono M."/>
            <person name="Torimaru M."/>
            <person name="Fukuda K."/>
            <person name="Mikami N."/>
        </authorList>
    </citation>
    <scope>NUCLEOTIDE SEQUENCE [LARGE SCALE GENOMIC DNA]</scope>
    <source>
        <strain evidence="2 3">KT1a</strain>
    </source>
</reference>